<comment type="caution">
    <text evidence="1">The sequence shown here is derived from an EMBL/GenBank/DDBJ whole genome shotgun (WGS) entry which is preliminary data.</text>
</comment>
<proteinExistence type="predicted"/>
<accession>A0A8K0NQN5</accession>
<sequence length="346" mass="38807">MGSAPRKEIVMFRVQLCFDRPGACTGTEENKRNAPIYDDRASTVGGVSVRQVPLTSVMDGVMTRSLLPLALGINRIVPERGWVVTFCERVVKFDRPFSIVDLGEVTQTLQTRAHMRIASFLPSSGFERDKARGNCRSETTVVWAYQRISDWYIESIAGCVLDRVCPVRVYTAGLAAVLAAERTWCAVSRQTLHLKCPCSLPPYLSRLVPVFPDDLQAKKAAPVGLFSLSQAHTDSPSSPPTSLQRRRRALVFADLQPLSTRPPANSDHRRTHINNEPPAFPICPRFLAQIPLVHRYRRHTASSVSRQHRRQRLYHEGPHRLVLLSSQIAKVSRLIESSVSIPVDRQ</sequence>
<dbReference type="AlphaFoldDB" id="A0A8K0NQN5"/>
<dbReference type="Proteomes" id="UP000812966">
    <property type="component" value="Unassembled WGS sequence"/>
</dbReference>
<keyword evidence="2" id="KW-1185">Reference proteome</keyword>
<protein>
    <submittedName>
        <fullName evidence="1">Uncharacterized protein</fullName>
    </submittedName>
</protein>
<gene>
    <name evidence="1" type="ORF">FFLO_03035</name>
</gene>
<evidence type="ECO:0000313" key="2">
    <source>
        <dbReference type="Proteomes" id="UP000812966"/>
    </source>
</evidence>
<reference evidence="1" key="1">
    <citation type="submission" date="2020-04" db="EMBL/GenBank/DDBJ databases">
        <title>Analysis of mating type loci in Filobasidium floriforme.</title>
        <authorList>
            <person name="Nowrousian M."/>
        </authorList>
    </citation>
    <scope>NUCLEOTIDE SEQUENCE</scope>
    <source>
        <strain evidence="1">CBS 6242</strain>
    </source>
</reference>
<evidence type="ECO:0000313" key="1">
    <source>
        <dbReference type="EMBL" id="KAG7553528.1"/>
    </source>
</evidence>
<organism evidence="1 2">
    <name type="scientific">Filobasidium floriforme</name>
    <dbReference type="NCBI Taxonomy" id="5210"/>
    <lineage>
        <taxon>Eukaryota</taxon>
        <taxon>Fungi</taxon>
        <taxon>Dikarya</taxon>
        <taxon>Basidiomycota</taxon>
        <taxon>Agaricomycotina</taxon>
        <taxon>Tremellomycetes</taxon>
        <taxon>Filobasidiales</taxon>
        <taxon>Filobasidiaceae</taxon>
        <taxon>Filobasidium</taxon>
    </lineage>
</organism>
<dbReference type="EMBL" id="JABELV010000053">
    <property type="protein sequence ID" value="KAG7553528.1"/>
    <property type="molecule type" value="Genomic_DNA"/>
</dbReference>
<name>A0A8K0NQN5_9TREE</name>